<dbReference type="Proteomes" id="UP001266305">
    <property type="component" value="Unassembled WGS sequence"/>
</dbReference>
<sequence length="102" mass="11072">MSPELRLWPALVRVGSVLTLLTPFPFTPAVIIPELVLPNREVASVRVSPSVRARDDDSGNNGVILFSILQVDFISKDGATIPFQGFWISTSSEADVFTGSIQ</sequence>
<accession>A0ABQ9WA35</accession>
<dbReference type="EMBL" id="JASSZA010000002">
    <property type="protein sequence ID" value="KAK2118488.1"/>
    <property type="molecule type" value="Genomic_DNA"/>
</dbReference>
<proteinExistence type="predicted"/>
<protein>
    <submittedName>
        <fullName evidence="1">Cadherin- member 2</fullName>
    </submittedName>
</protein>
<name>A0ABQ9WA35_SAGOE</name>
<keyword evidence="2" id="KW-1185">Reference proteome</keyword>
<organism evidence="1 2">
    <name type="scientific">Saguinus oedipus</name>
    <name type="common">Cotton-top tamarin</name>
    <name type="synonym">Oedipomidas oedipus</name>
    <dbReference type="NCBI Taxonomy" id="9490"/>
    <lineage>
        <taxon>Eukaryota</taxon>
        <taxon>Metazoa</taxon>
        <taxon>Chordata</taxon>
        <taxon>Craniata</taxon>
        <taxon>Vertebrata</taxon>
        <taxon>Euteleostomi</taxon>
        <taxon>Mammalia</taxon>
        <taxon>Eutheria</taxon>
        <taxon>Euarchontoglires</taxon>
        <taxon>Primates</taxon>
        <taxon>Haplorrhini</taxon>
        <taxon>Platyrrhini</taxon>
        <taxon>Cebidae</taxon>
        <taxon>Callitrichinae</taxon>
        <taxon>Saguinus</taxon>
    </lineage>
</organism>
<gene>
    <name evidence="1" type="primary">CDHR2_3</name>
    <name evidence="1" type="ORF">P7K49_005375</name>
</gene>
<reference evidence="1 2" key="1">
    <citation type="submission" date="2023-05" db="EMBL/GenBank/DDBJ databases">
        <title>B98-5 Cell Line De Novo Hybrid Assembly: An Optical Mapping Approach.</title>
        <authorList>
            <person name="Kananen K."/>
            <person name="Auerbach J.A."/>
            <person name="Kautto E."/>
            <person name="Blachly J.S."/>
        </authorList>
    </citation>
    <scope>NUCLEOTIDE SEQUENCE [LARGE SCALE GENOMIC DNA]</scope>
    <source>
        <strain evidence="1">B95-8</strain>
        <tissue evidence="1">Cell line</tissue>
    </source>
</reference>
<comment type="caution">
    <text evidence="1">The sequence shown here is derived from an EMBL/GenBank/DDBJ whole genome shotgun (WGS) entry which is preliminary data.</text>
</comment>
<evidence type="ECO:0000313" key="2">
    <source>
        <dbReference type="Proteomes" id="UP001266305"/>
    </source>
</evidence>
<evidence type="ECO:0000313" key="1">
    <source>
        <dbReference type="EMBL" id="KAK2118488.1"/>
    </source>
</evidence>